<keyword evidence="2" id="KW-1185">Reference proteome</keyword>
<reference evidence="1 2" key="1">
    <citation type="submission" date="2018-04" db="EMBL/GenBank/DDBJ databases">
        <title>Flavobacterium sp. nov., isolated from glacier ice.</title>
        <authorList>
            <person name="Liu Q."/>
            <person name="Xin Y.-H."/>
        </authorList>
    </citation>
    <scope>NUCLEOTIDE SEQUENCE [LARGE SCALE GENOMIC DNA]</scope>
    <source>
        <strain evidence="1 2">LB2P30</strain>
    </source>
</reference>
<sequence>MTTTPFQNASAWIDAENAQDPNHEIYQSKTHPKELLYSNRMYQRLMDFHPNASEAVQIASKAQHICRWKIARESYPMDRVGYLKWREDLKKFHAKTTAVILTKAGYKEEFIARVSFLIEKKLLKKDEETQLLEDVICLVFLEYYLDPFVHKHDREKMKNIILKTWNKMSEIGHQEALKINFSPENLELIKEALGL</sequence>
<dbReference type="Pfam" id="PF13875">
    <property type="entry name" value="DUF4202"/>
    <property type="match status" value="1"/>
</dbReference>
<dbReference type="Proteomes" id="UP000245618">
    <property type="component" value="Unassembled WGS sequence"/>
</dbReference>
<dbReference type="AlphaFoldDB" id="A0A2U1JKR9"/>
<protein>
    <submittedName>
        <fullName evidence="1">DUF4202 domain-containing protein</fullName>
    </submittedName>
</protein>
<dbReference type="PANTHER" id="PTHR41729:SF1">
    <property type="entry name" value="GLUTAMYL-TRNA SYNTHETASE"/>
    <property type="match status" value="1"/>
</dbReference>
<dbReference type="EMBL" id="QCZH01000032">
    <property type="protein sequence ID" value="PWA05756.1"/>
    <property type="molecule type" value="Genomic_DNA"/>
</dbReference>
<dbReference type="RefSeq" id="WP_116764716.1">
    <property type="nucleotide sequence ID" value="NZ_QCZH01000032.1"/>
</dbReference>
<organism evidence="1 2">
    <name type="scientific">Flavobacterium laiguense</name>
    <dbReference type="NCBI Taxonomy" id="2169409"/>
    <lineage>
        <taxon>Bacteria</taxon>
        <taxon>Pseudomonadati</taxon>
        <taxon>Bacteroidota</taxon>
        <taxon>Flavobacteriia</taxon>
        <taxon>Flavobacteriales</taxon>
        <taxon>Flavobacteriaceae</taxon>
        <taxon>Flavobacterium</taxon>
    </lineage>
</organism>
<name>A0A2U1JKR9_9FLAO</name>
<proteinExistence type="predicted"/>
<comment type="caution">
    <text evidence="1">The sequence shown here is derived from an EMBL/GenBank/DDBJ whole genome shotgun (WGS) entry which is preliminary data.</text>
</comment>
<evidence type="ECO:0000313" key="1">
    <source>
        <dbReference type="EMBL" id="PWA05756.1"/>
    </source>
</evidence>
<evidence type="ECO:0000313" key="2">
    <source>
        <dbReference type="Proteomes" id="UP000245618"/>
    </source>
</evidence>
<dbReference type="InterPro" id="IPR025255">
    <property type="entry name" value="DUF4202"/>
</dbReference>
<dbReference type="OrthoDB" id="9799165at2"/>
<gene>
    <name evidence="1" type="ORF">DB891_16685</name>
</gene>
<accession>A0A2U1JKR9</accession>
<dbReference type="PANTHER" id="PTHR41729">
    <property type="entry name" value="GLUTAMYL-TRNA SYNTHETASE"/>
    <property type="match status" value="1"/>
</dbReference>